<keyword evidence="2" id="KW-0812">Transmembrane</keyword>
<sequence>MDIIRRALAAPPRRRQVASETSASSSAAAAATGSEAATTPKGTAAAKTKADAAATTSSPSLSGAVESTAEGPNGPTTIFHIATPPQFTATSKEAYIAPGVNATHPFTSTPPPTAAATTATATTSTSTSSHYVDPAEEAKASAKAFGIPKNELTRCEINVTWNADLFAENATNTMQLNYNDTSLGTVWTSPAVPNYQGYVNVEFSKDWLKGASGNDSDLGQNMTLNMVSKPLDAPEQNATGPQVALVIDPHKLPRVRLPHISNKYGLEIGLPIGLVALIFIVLGIFCGIRKNNRQHRSVRGVTKDYMAKRSRRRGLGTGGDIALGEYGGDNVDQYTDQPLKGGGGGSGNAFRDEDDPTYDSDGVHEQKQGPGQT</sequence>
<feature type="compositionally biased region" description="Low complexity" evidence="1">
    <location>
        <begin position="114"/>
        <end position="129"/>
    </location>
</feature>
<evidence type="ECO:0000256" key="2">
    <source>
        <dbReference type="SAM" id="Phobius"/>
    </source>
</evidence>
<dbReference type="EMBL" id="JAPUFD010000015">
    <property type="protein sequence ID" value="MDI1491680.1"/>
    <property type="molecule type" value="Genomic_DNA"/>
</dbReference>
<organism evidence="3 4">
    <name type="scientific">Ramalina farinacea</name>
    <dbReference type="NCBI Taxonomy" id="258253"/>
    <lineage>
        <taxon>Eukaryota</taxon>
        <taxon>Fungi</taxon>
        <taxon>Dikarya</taxon>
        <taxon>Ascomycota</taxon>
        <taxon>Pezizomycotina</taxon>
        <taxon>Lecanoromycetes</taxon>
        <taxon>OSLEUM clade</taxon>
        <taxon>Lecanoromycetidae</taxon>
        <taxon>Lecanorales</taxon>
        <taxon>Lecanorineae</taxon>
        <taxon>Ramalinaceae</taxon>
        <taxon>Ramalina</taxon>
    </lineage>
</organism>
<evidence type="ECO:0000313" key="4">
    <source>
        <dbReference type="Proteomes" id="UP001161017"/>
    </source>
</evidence>
<feature type="compositionally biased region" description="Low complexity" evidence="1">
    <location>
        <begin position="18"/>
        <end position="56"/>
    </location>
</feature>
<proteinExistence type="predicted"/>
<feature type="compositionally biased region" description="Low complexity" evidence="1">
    <location>
        <begin position="1"/>
        <end position="11"/>
    </location>
</feature>
<feature type="region of interest" description="Disordered" evidence="1">
    <location>
        <begin position="329"/>
        <end position="373"/>
    </location>
</feature>
<evidence type="ECO:0000256" key="1">
    <source>
        <dbReference type="SAM" id="MobiDB-lite"/>
    </source>
</evidence>
<keyword evidence="4" id="KW-1185">Reference proteome</keyword>
<dbReference type="InterPro" id="IPR028000">
    <property type="entry name" value="Pma1"/>
</dbReference>
<dbReference type="AlphaFoldDB" id="A0AA43QSB9"/>
<name>A0AA43QSB9_9LECA</name>
<keyword evidence="2" id="KW-0472">Membrane</keyword>
<evidence type="ECO:0000313" key="3">
    <source>
        <dbReference type="EMBL" id="MDI1491680.1"/>
    </source>
</evidence>
<accession>A0AA43QSB9</accession>
<comment type="caution">
    <text evidence="3">The sequence shown here is derived from an EMBL/GenBank/DDBJ whole genome shotgun (WGS) entry which is preliminary data.</text>
</comment>
<dbReference type="Pfam" id="PF14610">
    <property type="entry name" value="Psg1"/>
    <property type="match status" value="1"/>
</dbReference>
<protein>
    <submittedName>
        <fullName evidence="3">Uncharacterized protein</fullName>
    </submittedName>
</protein>
<gene>
    <name evidence="3" type="ORF">OHK93_002889</name>
</gene>
<reference evidence="3" key="1">
    <citation type="journal article" date="2023" name="Genome Biol. Evol.">
        <title>First Whole Genome Sequence and Flow Cytometry Genome Size Data for the Lichen-Forming Fungus Ramalina farinacea (Ascomycota).</title>
        <authorList>
            <person name="Llewellyn T."/>
            <person name="Mian S."/>
            <person name="Hill R."/>
            <person name="Leitch I.J."/>
            <person name="Gaya E."/>
        </authorList>
    </citation>
    <scope>NUCLEOTIDE SEQUENCE</scope>
    <source>
        <strain evidence="3">LIQ254RAFAR</strain>
    </source>
</reference>
<dbReference type="Proteomes" id="UP001161017">
    <property type="component" value="Unassembled WGS sequence"/>
</dbReference>
<feature type="region of interest" description="Disordered" evidence="1">
    <location>
        <begin position="1"/>
        <end position="81"/>
    </location>
</feature>
<keyword evidence="2" id="KW-1133">Transmembrane helix</keyword>
<feature type="region of interest" description="Disordered" evidence="1">
    <location>
        <begin position="105"/>
        <end position="130"/>
    </location>
</feature>
<feature type="transmembrane region" description="Helical" evidence="2">
    <location>
        <begin position="268"/>
        <end position="288"/>
    </location>
</feature>